<name>Q1MNW4_LAWIP</name>
<dbReference type="InterPro" id="IPR004446">
    <property type="entry name" value="Heptose_bisP_phosphatase"/>
</dbReference>
<dbReference type="GO" id="GO:0016791">
    <property type="term" value="F:phosphatase activity"/>
    <property type="evidence" value="ECO:0007669"/>
    <property type="project" value="InterPro"/>
</dbReference>
<keyword evidence="6" id="KW-1185">Reference proteome</keyword>
<dbReference type="Pfam" id="PF13242">
    <property type="entry name" value="Hydrolase_like"/>
    <property type="match status" value="1"/>
</dbReference>
<accession>Q1MNW4</accession>
<dbReference type="PANTHER" id="PTHR42891">
    <property type="entry name" value="D-GLYCERO-BETA-D-MANNO-HEPTOSE-1,7-BISPHOSPHATE 7-PHOSPHATASE"/>
    <property type="match status" value="1"/>
</dbReference>
<evidence type="ECO:0000313" key="6">
    <source>
        <dbReference type="Proteomes" id="UP000002430"/>
    </source>
</evidence>
<sequence>MGIRQVKPAVFFDRDGVLTANVYYPQWDEWEAPMHVEDITILPGVIEALSLLKEANIPFFLISNQGAYAKGKTSLENLLAVKNTFNNYLLEHGITFMESFYSYTHPKGITPGFSGPSLERKPGTYFLHLAAATYSIDLSQSWIIGDRDTDILCGQHAGLKTILIADSSLDKKDKSLNPNHVVSVVKDAVTYILNQMEFSVL</sequence>
<dbReference type="InterPro" id="IPR036412">
    <property type="entry name" value="HAD-like_sf"/>
</dbReference>
<dbReference type="InterPro" id="IPR023214">
    <property type="entry name" value="HAD_sf"/>
</dbReference>
<feature type="active site" description="Proton donor" evidence="2">
    <location>
        <position position="15"/>
    </location>
</feature>
<feature type="binding site" evidence="4">
    <location>
        <position position="146"/>
    </location>
    <ligand>
        <name>Mg(2+)</name>
        <dbReference type="ChEBI" id="CHEBI:18420"/>
    </ligand>
</feature>
<gene>
    <name evidence="5" type="primary">hisJ</name>
    <name evidence="5" type="ordered locus">LIC017</name>
</gene>
<dbReference type="GO" id="GO:0046872">
    <property type="term" value="F:metal ion binding"/>
    <property type="evidence" value="ECO:0007669"/>
    <property type="project" value="UniProtKB-KW"/>
</dbReference>
<comment type="cofactor">
    <cofactor evidence="4">
        <name>Mg(2+)</name>
        <dbReference type="ChEBI" id="CHEBI:18420"/>
    </cofactor>
</comment>
<dbReference type="PANTHER" id="PTHR42891:SF1">
    <property type="entry name" value="D-GLYCERO-BETA-D-MANNO-HEPTOSE-1,7-BISPHOSPHATE 7-PHOSPHATASE"/>
    <property type="match status" value="1"/>
</dbReference>
<feature type="site" description="Stabilizes the phosphoryl group" evidence="3">
    <location>
        <position position="63"/>
    </location>
</feature>
<feature type="site" description="Contributes to substrate recognition" evidence="3">
    <location>
        <position position="120"/>
    </location>
</feature>
<comment type="subcellular location">
    <subcellularLocation>
        <location evidence="1">Cytoplasm</location>
    </subcellularLocation>
</comment>
<reference evidence="5 6" key="1">
    <citation type="submission" date="2005-11" db="EMBL/GenBank/DDBJ databases">
        <title>The complete genome sequence of Lawsonia intracellularis: the causative agent of proliferative enteropathy.</title>
        <authorList>
            <person name="Kaur K."/>
            <person name="Zhang Q."/>
            <person name="Beckler D."/>
            <person name="Munir S."/>
            <person name="Li L."/>
            <person name="Kinsley K."/>
            <person name="Herron L."/>
            <person name="Peterson A."/>
            <person name="May B."/>
            <person name="Singh S."/>
            <person name="Gebhart C."/>
            <person name="Kapur V."/>
        </authorList>
    </citation>
    <scope>NUCLEOTIDE SEQUENCE [LARGE SCALE GENOMIC DNA]</scope>
    <source>
        <strain evidence="5 6">PHE/MN1-00</strain>
        <plasmid evidence="6">pLaw3</plasmid>
    </source>
</reference>
<proteinExistence type="inferred from homology"/>
<geneLocation type="plasmid" evidence="6">
    <name>pLaw3</name>
</geneLocation>
<keyword evidence="1" id="KW-0963">Cytoplasm</keyword>
<feature type="active site" description="Proton donor" evidence="2">
    <location>
        <position position="13"/>
    </location>
</feature>
<feature type="binding site" evidence="4">
    <location>
        <position position="15"/>
    </location>
    <ligand>
        <name>Mg(2+)</name>
        <dbReference type="ChEBI" id="CHEBI:18420"/>
    </ligand>
</feature>
<keyword evidence="4" id="KW-0479">Metal-binding</keyword>
<dbReference type="SUPFAM" id="SSF56784">
    <property type="entry name" value="HAD-like"/>
    <property type="match status" value="1"/>
</dbReference>
<evidence type="ECO:0000256" key="3">
    <source>
        <dbReference type="PIRSR" id="PIRSR004682-3"/>
    </source>
</evidence>
<keyword evidence="4" id="KW-0460">Magnesium</keyword>
<comment type="similarity">
    <text evidence="1">Belongs to the gmhB family.</text>
</comment>
<dbReference type="EC" id="3.1.3.-" evidence="1"/>
<dbReference type="RefSeq" id="WP_011527336.1">
    <property type="nucleotide sequence ID" value="NC_008014.1"/>
</dbReference>
<keyword evidence="1" id="KW-0378">Hydrolase</keyword>
<dbReference type="EMBL" id="AM180255">
    <property type="protein sequence ID" value="CAJ53969.1"/>
    <property type="molecule type" value="Genomic_DNA"/>
</dbReference>
<evidence type="ECO:0000256" key="2">
    <source>
        <dbReference type="PIRSR" id="PIRSR004682-1"/>
    </source>
</evidence>
<dbReference type="InterPro" id="IPR006549">
    <property type="entry name" value="HAD-SF_hydro_IIIA"/>
</dbReference>
<protein>
    <recommendedName>
        <fullName evidence="1">D,D-heptose 1,7-bisphosphate phosphatase</fullName>
        <ecNumber evidence="1">3.1.3.-</ecNumber>
    </recommendedName>
</protein>
<evidence type="ECO:0000313" key="5">
    <source>
        <dbReference type="EMBL" id="CAJ53969.1"/>
    </source>
</evidence>
<dbReference type="NCBIfam" id="TIGR01662">
    <property type="entry name" value="HAD-SF-IIIA"/>
    <property type="match status" value="1"/>
</dbReference>
<dbReference type="HOGENOM" id="CLU_085077_3_2_7"/>
<dbReference type="AlphaFoldDB" id="Q1MNW4"/>
<dbReference type="KEGG" id="lip:LIC017"/>
<dbReference type="PIRSF" id="PIRSF004682">
    <property type="entry name" value="GmhB"/>
    <property type="match status" value="1"/>
</dbReference>
<feature type="binding site" evidence="4">
    <location>
        <position position="13"/>
    </location>
    <ligand>
        <name>Mg(2+)</name>
        <dbReference type="ChEBI" id="CHEBI:18420"/>
    </ligand>
</feature>
<feature type="site" description="Stabilizes the phosphoryl group" evidence="3">
    <location>
        <position position="121"/>
    </location>
</feature>
<evidence type="ECO:0000256" key="4">
    <source>
        <dbReference type="PIRSR" id="PIRSR004682-4"/>
    </source>
</evidence>
<evidence type="ECO:0000256" key="1">
    <source>
        <dbReference type="PIRNR" id="PIRNR004682"/>
    </source>
</evidence>
<dbReference type="Proteomes" id="UP000002430">
    <property type="component" value="Plasmid 3"/>
</dbReference>
<dbReference type="OrthoDB" id="9814110at2"/>
<keyword evidence="1" id="KW-0119">Carbohydrate metabolism</keyword>
<dbReference type="Gene3D" id="3.40.50.1000">
    <property type="entry name" value="HAD superfamily/HAD-like"/>
    <property type="match status" value="1"/>
</dbReference>
<keyword evidence="5" id="KW-0614">Plasmid</keyword>
<dbReference type="GO" id="GO:0005737">
    <property type="term" value="C:cytoplasm"/>
    <property type="evidence" value="ECO:0007669"/>
    <property type="project" value="UniProtKB-SubCell"/>
</dbReference>
<dbReference type="GO" id="GO:0005975">
    <property type="term" value="P:carbohydrate metabolic process"/>
    <property type="evidence" value="ECO:0007669"/>
    <property type="project" value="InterPro"/>
</dbReference>
<organism evidence="5 6">
    <name type="scientific">Lawsonia intracellularis (strain PHE/MN1-00)</name>
    <dbReference type="NCBI Taxonomy" id="363253"/>
    <lineage>
        <taxon>Bacteria</taxon>
        <taxon>Pseudomonadati</taxon>
        <taxon>Thermodesulfobacteriota</taxon>
        <taxon>Desulfovibrionia</taxon>
        <taxon>Desulfovibrionales</taxon>
        <taxon>Desulfovibrionaceae</taxon>
        <taxon>Lawsonia</taxon>
    </lineage>
</organism>